<feature type="transmembrane region" description="Helical" evidence="2">
    <location>
        <begin position="36"/>
        <end position="55"/>
    </location>
</feature>
<comment type="caution">
    <text evidence="4">The sequence shown here is derived from an EMBL/GenBank/DDBJ whole genome shotgun (WGS) entry which is preliminary data.</text>
</comment>
<keyword evidence="5" id="KW-1185">Reference proteome</keyword>
<proteinExistence type="predicted"/>
<sequence>MKIGRLHETGQESERLGMDNKRQNGLLANERRRQTFVTVAMLVIVGAGLFGGNVARGLFVPSDIVAAVQAGQNGQGGMHGSGHPGGAIVRFALAPHLGSDLGLPGHRHRHIAGHGGAPGQDGQTTVQDTMIAPENILDGPGSDNEQLALNMPGIEGLGRGIPGLNPGSNGSSGGGSSGGVDPGLAGPITAGSDINPYTNTPTAPLPEPETWVMMALGLAFSGWAARRHRRSAAGLATA</sequence>
<dbReference type="InParanoid" id="F1Z549"/>
<feature type="compositionally biased region" description="Gly residues" evidence="1">
    <location>
        <begin position="170"/>
        <end position="181"/>
    </location>
</feature>
<dbReference type="HOGENOM" id="CLU_1164911_0_0_5"/>
<feature type="domain" description="Ice-binding protein C-terminal" evidence="3">
    <location>
        <begin position="206"/>
        <end position="229"/>
    </location>
</feature>
<organism evidence="4 5">
    <name type="scientific">Novosphingobium nitrogenifigens DSM 19370</name>
    <dbReference type="NCBI Taxonomy" id="983920"/>
    <lineage>
        <taxon>Bacteria</taxon>
        <taxon>Pseudomonadati</taxon>
        <taxon>Pseudomonadota</taxon>
        <taxon>Alphaproteobacteria</taxon>
        <taxon>Sphingomonadales</taxon>
        <taxon>Sphingomonadaceae</taxon>
        <taxon>Novosphingobium</taxon>
    </lineage>
</organism>
<name>F1Z549_9SPHN</name>
<keyword evidence="2" id="KW-1133">Transmembrane helix</keyword>
<dbReference type="InterPro" id="IPR013424">
    <property type="entry name" value="Ice-binding_C"/>
</dbReference>
<keyword evidence="2" id="KW-0472">Membrane</keyword>
<evidence type="ECO:0000256" key="2">
    <source>
        <dbReference type="SAM" id="Phobius"/>
    </source>
</evidence>
<accession>F1Z549</accession>
<protein>
    <recommendedName>
        <fullName evidence="3">Ice-binding protein C-terminal domain-containing protein</fullName>
    </recommendedName>
</protein>
<dbReference type="RefSeq" id="WP_008068902.1">
    <property type="nucleotide sequence ID" value="NZ_AQWK01000005.1"/>
</dbReference>
<dbReference type="AlphaFoldDB" id="F1Z549"/>
<feature type="region of interest" description="Disordered" evidence="1">
    <location>
        <begin position="1"/>
        <end position="21"/>
    </location>
</feature>
<dbReference type="OrthoDB" id="8198236at2"/>
<dbReference type="EMBL" id="AEWJ01000023">
    <property type="protein sequence ID" value="EGD60014.1"/>
    <property type="molecule type" value="Genomic_DNA"/>
</dbReference>
<reference evidence="4 5" key="1">
    <citation type="journal article" date="2012" name="J. Bacteriol.">
        <title>Draft Genome Sequence of Novosphingobium nitrogenifigens Y88T.</title>
        <authorList>
            <person name="Strabala T.J."/>
            <person name="Macdonald L."/>
            <person name="Liu V."/>
            <person name="Smit A.M."/>
        </authorList>
    </citation>
    <scope>NUCLEOTIDE SEQUENCE [LARGE SCALE GENOMIC DNA]</scope>
    <source>
        <strain evidence="4 5">DSM 19370</strain>
    </source>
</reference>
<dbReference type="Pfam" id="PF07589">
    <property type="entry name" value="PEP-CTERM"/>
    <property type="match status" value="1"/>
</dbReference>
<feature type="region of interest" description="Disordered" evidence="1">
    <location>
        <begin position="158"/>
        <end position="202"/>
    </location>
</feature>
<dbReference type="NCBIfam" id="TIGR02595">
    <property type="entry name" value="PEP_CTERM"/>
    <property type="match status" value="1"/>
</dbReference>
<evidence type="ECO:0000313" key="4">
    <source>
        <dbReference type="EMBL" id="EGD60014.1"/>
    </source>
</evidence>
<evidence type="ECO:0000256" key="1">
    <source>
        <dbReference type="SAM" id="MobiDB-lite"/>
    </source>
</evidence>
<evidence type="ECO:0000313" key="5">
    <source>
        <dbReference type="Proteomes" id="UP000004728"/>
    </source>
</evidence>
<keyword evidence="2" id="KW-0812">Transmembrane</keyword>
<evidence type="ECO:0000259" key="3">
    <source>
        <dbReference type="Pfam" id="PF07589"/>
    </source>
</evidence>
<dbReference type="Proteomes" id="UP000004728">
    <property type="component" value="Unassembled WGS sequence"/>
</dbReference>
<gene>
    <name evidence="4" type="ORF">Y88_1888</name>
</gene>